<dbReference type="GeneID" id="24111658"/>
<dbReference type="OrthoDB" id="2553466at2759"/>
<reference evidence="3" key="1">
    <citation type="journal article" date="2013" name="Genome Announc.">
        <title>Draft genome sequence of the basidiomycetous yeast-like fungus Pseudozyma hubeiensis SY62, which produces an abundant amount of the biosurfactant mannosylerythritol lipids.</title>
        <authorList>
            <person name="Konishi M."/>
            <person name="Hatada Y."/>
            <person name="Horiuchi J."/>
        </authorList>
    </citation>
    <scope>NUCLEOTIDE SEQUENCE [LARGE SCALE GENOMIC DNA]</scope>
    <source>
        <strain evidence="3">SY62</strain>
    </source>
</reference>
<evidence type="ECO:0000256" key="1">
    <source>
        <dbReference type="SAM" id="MobiDB-lite"/>
    </source>
</evidence>
<dbReference type="HOGENOM" id="CLU_576366_0_0_1"/>
<keyword evidence="3" id="KW-1185">Reference proteome</keyword>
<gene>
    <name evidence="2" type="ORF">PHSY_006387</name>
</gene>
<accession>R9PC44</accession>
<proteinExistence type="predicted"/>
<feature type="region of interest" description="Disordered" evidence="1">
    <location>
        <begin position="173"/>
        <end position="237"/>
    </location>
</feature>
<dbReference type="AlphaFoldDB" id="R9PC44"/>
<feature type="compositionally biased region" description="Polar residues" evidence="1">
    <location>
        <begin position="282"/>
        <end position="301"/>
    </location>
</feature>
<feature type="region of interest" description="Disordered" evidence="1">
    <location>
        <begin position="316"/>
        <end position="345"/>
    </location>
</feature>
<dbReference type="eggNOG" id="ENOG502R10G">
    <property type="taxonomic scope" value="Eukaryota"/>
</dbReference>
<protein>
    <submittedName>
        <fullName evidence="2">Uncharacterized protein</fullName>
    </submittedName>
</protein>
<feature type="compositionally biased region" description="Polar residues" evidence="1">
    <location>
        <begin position="182"/>
        <end position="203"/>
    </location>
</feature>
<dbReference type="STRING" id="1305764.R9PC44"/>
<feature type="region of interest" description="Disordered" evidence="1">
    <location>
        <begin position="262"/>
        <end position="304"/>
    </location>
</feature>
<dbReference type="Proteomes" id="UP000014071">
    <property type="component" value="Unassembled WGS sequence"/>
</dbReference>
<evidence type="ECO:0000313" key="2">
    <source>
        <dbReference type="EMBL" id="GAC98792.1"/>
    </source>
</evidence>
<organism evidence="2 3">
    <name type="scientific">Pseudozyma hubeiensis (strain SY62)</name>
    <name type="common">Yeast</name>
    <dbReference type="NCBI Taxonomy" id="1305764"/>
    <lineage>
        <taxon>Eukaryota</taxon>
        <taxon>Fungi</taxon>
        <taxon>Dikarya</taxon>
        <taxon>Basidiomycota</taxon>
        <taxon>Ustilaginomycotina</taxon>
        <taxon>Ustilaginomycetes</taxon>
        <taxon>Ustilaginales</taxon>
        <taxon>Ustilaginaceae</taxon>
        <taxon>Pseudozyma</taxon>
    </lineage>
</organism>
<feature type="compositionally biased region" description="Basic and acidic residues" evidence="1">
    <location>
        <begin position="204"/>
        <end position="214"/>
    </location>
</feature>
<dbReference type="EMBL" id="DF238821">
    <property type="protein sequence ID" value="GAC98792.1"/>
    <property type="molecule type" value="Genomic_DNA"/>
</dbReference>
<dbReference type="RefSeq" id="XP_012192379.1">
    <property type="nucleotide sequence ID" value="XM_012336989.1"/>
</dbReference>
<name>R9PC44_PSEHS</name>
<sequence length="474" mass="51091">MSSTAVEAPLNPAPHPDARRVWLVSTPIDPRSIPADLVGVDASGLKAAMRNRGLETEHWALKIDSAPGQKTDPTIVDITVQADHKMVSQLHPTSSPYWSGITRRMAVGWTIWNDHEVLVASKQLISARPKYDGRGNNFMQLARMLARHIEFVPVAVQGAGETDAAGTVGTDAGGEGLLMPGNRSQMTLVSGGTQSQRSQSLESSDAKNDLKAVRENNAVPARIPASSRQSQRMSIARPPLIQLSTAPSEVGSMLAPRPALHRAAESEGLTPSPAGSVRMSLPPQSRQQTSFSSPLNPQRQSIGDLRVDTNSLRARTNSDAANAYATTRIRASRRRSEAPSEWTSDVAADQRFRSVGSRSSLHPANRDSMLSLNTNFISSPSMWLPPPPPPPHTASHLPMMPFHPQLSMPGFPSMMFTPQQMFYPPPHPQMPLLVPPSPGFASHTSSAVNTPPESPALVGKGLMAMPHELRSNLA</sequence>
<evidence type="ECO:0000313" key="3">
    <source>
        <dbReference type="Proteomes" id="UP000014071"/>
    </source>
</evidence>